<keyword evidence="1" id="KW-0732">Signal</keyword>
<dbReference type="SUPFAM" id="SSF53474">
    <property type="entry name" value="alpha/beta-Hydrolases"/>
    <property type="match status" value="1"/>
</dbReference>
<protein>
    <submittedName>
        <fullName evidence="4">S9 family peptidase</fullName>
    </submittedName>
</protein>
<dbReference type="Pfam" id="PF00326">
    <property type="entry name" value="Peptidase_S9"/>
    <property type="match status" value="1"/>
</dbReference>
<evidence type="ECO:0000256" key="1">
    <source>
        <dbReference type="SAM" id="SignalP"/>
    </source>
</evidence>
<keyword evidence="5" id="KW-1185">Reference proteome</keyword>
<proteinExistence type="predicted"/>
<dbReference type="InterPro" id="IPR050278">
    <property type="entry name" value="Serine_Prot_S9B/DPPIV"/>
</dbReference>
<dbReference type="Gene3D" id="2.140.10.30">
    <property type="entry name" value="Dipeptidylpeptidase IV, N-terminal domain"/>
    <property type="match status" value="1"/>
</dbReference>
<accession>A0A3D8L7U2</accession>
<dbReference type="EMBL" id="QRGR01000023">
    <property type="protein sequence ID" value="RDV13468.1"/>
    <property type="molecule type" value="Genomic_DNA"/>
</dbReference>
<dbReference type="InterPro" id="IPR001375">
    <property type="entry name" value="Peptidase_S9_cat"/>
</dbReference>
<dbReference type="OrthoDB" id="9812921at2"/>
<reference evidence="5" key="1">
    <citation type="submission" date="2018-08" db="EMBL/GenBank/DDBJ databases">
        <authorList>
            <person name="Liu Z.-W."/>
            <person name="Du Z.-J."/>
        </authorList>
    </citation>
    <scope>NUCLEOTIDE SEQUENCE [LARGE SCALE GENOMIC DNA]</scope>
    <source>
        <strain evidence="5">H4X</strain>
    </source>
</reference>
<evidence type="ECO:0000259" key="2">
    <source>
        <dbReference type="Pfam" id="PF00326"/>
    </source>
</evidence>
<comment type="caution">
    <text evidence="4">The sequence shown here is derived from an EMBL/GenBank/DDBJ whole genome shotgun (WGS) entry which is preliminary data.</text>
</comment>
<feature type="signal peptide" evidence="1">
    <location>
        <begin position="1"/>
        <end position="26"/>
    </location>
</feature>
<feature type="domain" description="Dipeptidylpeptidase IV N-terminal" evidence="3">
    <location>
        <begin position="86"/>
        <end position="440"/>
    </location>
</feature>
<dbReference type="Proteomes" id="UP000256708">
    <property type="component" value="Unassembled WGS sequence"/>
</dbReference>
<evidence type="ECO:0000313" key="4">
    <source>
        <dbReference type="EMBL" id="RDV13468.1"/>
    </source>
</evidence>
<dbReference type="Pfam" id="PF00930">
    <property type="entry name" value="DPPIV_N"/>
    <property type="match status" value="1"/>
</dbReference>
<evidence type="ECO:0000259" key="3">
    <source>
        <dbReference type="Pfam" id="PF00930"/>
    </source>
</evidence>
<dbReference type="Gene3D" id="3.40.50.1820">
    <property type="entry name" value="alpha/beta hydrolase"/>
    <property type="match status" value="1"/>
</dbReference>
<name>A0A3D8L7U2_9BACT</name>
<evidence type="ECO:0000313" key="5">
    <source>
        <dbReference type="Proteomes" id="UP000256708"/>
    </source>
</evidence>
<feature type="chain" id="PRO_5017660177" evidence="1">
    <location>
        <begin position="27"/>
        <end position="741"/>
    </location>
</feature>
<dbReference type="InterPro" id="IPR029058">
    <property type="entry name" value="AB_hydrolase_fold"/>
</dbReference>
<dbReference type="InterPro" id="IPR002469">
    <property type="entry name" value="Peptidase_S9B_N"/>
</dbReference>
<dbReference type="GO" id="GO:0008239">
    <property type="term" value="F:dipeptidyl-peptidase activity"/>
    <property type="evidence" value="ECO:0007669"/>
    <property type="project" value="TreeGrafter"/>
</dbReference>
<dbReference type="RefSeq" id="WP_115567190.1">
    <property type="nucleotide sequence ID" value="NZ_QRGR01000023.1"/>
</dbReference>
<dbReference type="GO" id="GO:0008236">
    <property type="term" value="F:serine-type peptidase activity"/>
    <property type="evidence" value="ECO:0007669"/>
    <property type="project" value="InterPro"/>
</dbReference>
<dbReference type="PANTHER" id="PTHR11731:SF193">
    <property type="entry name" value="DIPEPTIDYL PEPTIDASE 9"/>
    <property type="match status" value="1"/>
</dbReference>
<dbReference type="AlphaFoldDB" id="A0A3D8L7U2"/>
<dbReference type="SUPFAM" id="SSF82171">
    <property type="entry name" value="DPP6 N-terminal domain-like"/>
    <property type="match status" value="1"/>
</dbReference>
<sequence length="741" mass="84154">MPVKAFKSLFLLLLLLQFSLFSFSGAAQSRGAIVWLKAGNAYAQQENGDIVRNTLPSQEKQVILAKEKLIPAGRSEPLKIRSFSFSEDEQQLLLYTNTVRVWRLDTKGDYWVYDLQKQTLEQMGKNRPASSLMFAKFSPDGTQVAYVSGNNIYAENLTNKDVTQLTKDGTRKRINGTFDWAYEEEFYSRDGFRWSPDSKAIAFWQIDATEVKDYLMINHTDSIYPMVIPVEYPVAGEAPSPYKIGVVDVATANVHWMNVPGDPQQHYVPRMEWAANANELILQQLNRKQNESKLYLCNITNGQAKQVYVEKDAAWIDIMPSWDSDYRFGGWNWLSGGKEYLWASEKDGWRHLYRISRDGKKETLITKGNYDVMDIVAVNEAAGYVYFLASPDNATQQYLYRVRLNGKGNAERLSPKAQEGTHTYELSPDTKFAFHRFSNYYTRPASEWVSLPGHKALDGNSAVEQAVAQADKSTSSLEFIKVQTSEGVEMDAWMVKPVPFDSNKKYPIVFQVYTEPAGQTVLDRYGMGNNHLYKGSMAEDGYIYASIDNRGTPAPKGREWRKSIYRKVGMLNIHDQAMAAQEILKLPYVDTSRVAIWGWSGGGSATLNLLFQHPEIYKTGISVAAVANQLTYDNIYQERYMGLPQENLEDFVQGSPITHAKNLQGNLLYIHGTGDDNVHYNNAEQLINELIKHNKQFQVMPYPNRTHGISEGEGTNEHLSTLFTNYLKQHCPPGGRVRNQQ</sequence>
<gene>
    <name evidence="4" type="ORF">DXT99_19100</name>
</gene>
<dbReference type="PANTHER" id="PTHR11731">
    <property type="entry name" value="PROTEASE FAMILY S9B,C DIPEPTIDYL-PEPTIDASE IV-RELATED"/>
    <property type="match status" value="1"/>
</dbReference>
<feature type="domain" description="Peptidase S9 prolyl oligopeptidase catalytic" evidence="2">
    <location>
        <begin position="537"/>
        <end position="730"/>
    </location>
</feature>
<dbReference type="GO" id="GO:0006508">
    <property type="term" value="P:proteolysis"/>
    <property type="evidence" value="ECO:0007669"/>
    <property type="project" value="InterPro"/>
</dbReference>
<organism evidence="4 5">
    <name type="scientific">Pontibacter diazotrophicus</name>
    <dbReference type="NCBI Taxonomy" id="1400979"/>
    <lineage>
        <taxon>Bacteria</taxon>
        <taxon>Pseudomonadati</taxon>
        <taxon>Bacteroidota</taxon>
        <taxon>Cytophagia</taxon>
        <taxon>Cytophagales</taxon>
        <taxon>Hymenobacteraceae</taxon>
        <taxon>Pontibacter</taxon>
    </lineage>
</organism>